<evidence type="ECO:0000256" key="4">
    <source>
        <dbReference type="ARBA" id="ARBA00023235"/>
    </source>
</evidence>
<dbReference type="EMBL" id="SRJD01000011">
    <property type="protein sequence ID" value="TGA97871.1"/>
    <property type="molecule type" value="Genomic_DNA"/>
</dbReference>
<dbReference type="PROSITE" id="PS00395">
    <property type="entry name" value="ALANINE_RACEMASE"/>
    <property type="match status" value="1"/>
</dbReference>
<feature type="modified residue" description="N6-(pyridoxal phosphate)lysine" evidence="5 6">
    <location>
        <position position="40"/>
    </location>
</feature>
<evidence type="ECO:0000259" key="8">
    <source>
        <dbReference type="SMART" id="SM01005"/>
    </source>
</evidence>
<feature type="active site" description="Proton acceptor; specific for L-alanine" evidence="5">
    <location>
        <position position="272"/>
    </location>
</feature>
<comment type="cofactor">
    <cofactor evidence="2 5 6">
        <name>pyridoxal 5'-phosphate</name>
        <dbReference type="ChEBI" id="CHEBI:597326"/>
    </cofactor>
</comment>
<dbReference type="PRINTS" id="PR00992">
    <property type="entry name" value="ALARACEMASE"/>
</dbReference>
<dbReference type="SUPFAM" id="SSF51419">
    <property type="entry name" value="PLP-binding barrel"/>
    <property type="match status" value="1"/>
</dbReference>
<dbReference type="InterPro" id="IPR029066">
    <property type="entry name" value="PLP-binding_barrel"/>
</dbReference>
<dbReference type="FunFam" id="3.20.20.10:FF:000002">
    <property type="entry name" value="Alanine racemase"/>
    <property type="match status" value="1"/>
</dbReference>
<feature type="binding site" evidence="5 7">
    <location>
        <position position="319"/>
    </location>
    <ligand>
        <name>substrate</name>
    </ligand>
</feature>
<dbReference type="Pfam" id="PF00842">
    <property type="entry name" value="Ala_racemase_C"/>
    <property type="match status" value="1"/>
</dbReference>
<evidence type="ECO:0000256" key="3">
    <source>
        <dbReference type="ARBA" id="ARBA00022898"/>
    </source>
</evidence>
<accession>A0A4Z0GPM0</accession>
<dbReference type="InterPro" id="IPR000821">
    <property type="entry name" value="Ala_racemase"/>
</dbReference>
<dbReference type="Gene3D" id="2.40.37.10">
    <property type="entry name" value="Lyase, Ornithine Decarboxylase, Chain A, domain 1"/>
    <property type="match status" value="1"/>
</dbReference>
<feature type="domain" description="Alanine racemase C-terminal" evidence="8">
    <location>
        <begin position="251"/>
        <end position="376"/>
    </location>
</feature>
<dbReference type="GO" id="GO:0030170">
    <property type="term" value="F:pyridoxal phosphate binding"/>
    <property type="evidence" value="ECO:0007669"/>
    <property type="project" value="UniProtKB-UniRule"/>
</dbReference>
<proteinExistence type="inferred from homology"/>
<dbReference type="Pfam" id="PF01168">
    <property type="entry name" value="Ala_racemase_N"/>
    <property type="match status" value="1"/>
</dbReference>
<dbReference type="EC" id="5.1.1.1" evidence="5"/>
<keyword evidence="4 5" id="KW-0413">Isomerase</keyword>
<dbReference type="FunFam" id="2.40.37.10:FF:000006">
    <property type="entry name" value="Alanine racemase"/>
    <property type="match status" value="1"/>
</dbReference>
<dbReference type="SUPFAM" id="SSF50621">
    <property type="entry name" value="Alanine racemase C-terminal domain-like"/>
    <property type="match status" value="1"/>
</dbReference>
<feature type="active site" description="Proton acceptor; specific for D-alanine" evidence="5">
    <location>
        <position position="40"/>
    </location>
</feature>
<dbReference type="HAMAP" id="MF_01201">
    <property type="entry name" value="Ala_racemase"/>
    <property type="match status" value="1"/>
</dbReference>
<dbReference type="GO" id="GO:0009252">
    <property type="term" value="P:peptidoglycan biosynthetic process"/>
    <property type="evidence" value="ECO:0007669"/>
    <property type="project" value="TreeGrafter"/>
</dbReference>
<dbReference type="InterPro" id="IPR001608">
    <property type="entry name" value="Ala_racemase_N"/>
</dbReference>
<dbReference type="NCBIfam" id="TIGR00492">
    <property type="entry name" value="alr"/>
    <property type="match status" value="1"/>
</dbReference>
<reference evidence="9 10" key="1">
    <citation type="journal article" date="2015" name="Int. J. Syst. Evol. Microbiol.">
        <title>Sporolactobacillus shoreae sp. nov. and Sporolactobacillus spathodeae sp. nov., two spore-forming lactic acid bacteria isolated from tree barks in Thailand.</title>
        <authorList>
            <person name="Thamacharoensuk T."/>
            <person name="Kitahara M."/>
            <person name="Ohkuma M."/>
            <person name="Thongchul N."/>
            <person name="Tanasupawat S."/>
        </authorList>
    </citation>
    <scope>NUCLEOTIDE SEQUENCE [LARGE SCALE GENOMIC DNA]</scope>
    <source>
        <strain evidence="9 10">BK92</strain>
    </source>
</reference>
<dbReference type="UniPathway" id="UPA00042">
    <property type="reaction ID" value="UER00497"/>
</dbReference>
<comment type="pathway">
    <text evidence="5">Amino-acid biosynthesis; D-alanine biosynthesis; D-alanine from L-alanine: step 1/1.</text>
</comment>
<organism evidence="9 10">
    <name type="scientific">Sporolactobacillus shoreae</name>
    <dbReference type="NCBI Taxonomy" id="1465501"/>
    <lineage>
        <taxon>Bacteria</taxon>
        <taxon>Bacillati</taxon>
        <taxon>Bacillota</taxon>
        <taxon>Bacilli</taxon>
        <taxon>Bacillales</taxon>
        <taxon>Sporolactobacillaceae</taxon>
        <taxon>Sporolactobacillus</taxon>
    </lineage>
</organism>
<dbReference type="InterPro" id="IPR011079">
    <property type="entry name" value="Ala_racemase_C"/>
</dbReference>
<dbReference type="GO" id="GO:0030632">
    <property type="term" value="P:D-alanine biosynthetic process"/>
    <property type="evidence" value="ECO:0007669"/>
    <property type="project" value="UniProtKB-UniRule"/>
</dbReference>
<comment type="similarity">
    <text evidence="5">Belongs to the alanine racemase family.</text>
</comment>
<dbReference type="PANTHER" id="PTHR30511:SF0">
    <property type="entry name" value="ALANINE RACEMASE, CATABOLIC-RELATED"/>
    <property type="match status" value="1"/>
</dbReference>
<dbReference type="InterPro" id="IPR020622">
    <property type="entry name" value="Ala_racemase_pyridoxalP-BS"/>
</dbReference>
<dbReference type="GO" id="GO:0008784">
    <property type="term" value="F:alanine racemase activity"/>
    <property type="evidence" value="ECO:0007669"/>
    <property type="project" value="UniProtKB-UniRule"/>
</dbReference>
<evidence type="ECO:0000256" key="5">
    <source>
        <dbReference type="HAMAP-Rule" id="MF_01201"/>
    </source>
</evidence>
<evidence type="ECO:0000256" key="2">
    <source>
        <dbReference type="ARBA" id="ARBA00001933"/>
    </source>
</evidence>
<keyword evidence="3 5" id="KW-0663">Pyridoxal phosphate</keyword>
<dbReference type="OrthoDB" id="9813814at2"/>
<dbReference type="GO" id="GO:0005829">
    <property type="term" value="C:cytosol"/>
    <property type="evidence" value="ECO:0007669"/>
    <property type="project" value="TreeGrafter"/>
</dbReference>
<feature type="binding site" evidence="5 7">
    <location>
        <position position="137"/>
    </location>
    <ligand>
        <name>substrate</name>
    </ligand>
</feature>
<evidence type="ECO:0000313" key="10">
    <source>
        <dbReference type="Proteomes" id="UP000298347"/>
    </source>
</evidence>
<name>A0A4Z0GPM0_9BACL</name>
<dbReference type="SMART" id="SM01005">
    <property type="entry name" value="Ala_racemase_C"/>
    <property type="match status" value="1"/>
</dbReference>
<dbReference type="RefSeq" id="WP_135348803.1">
    <property type="nucleotide sequence ID" value="NZ_SRJD01000011.1"/>
</dbReference>
<evidence type="ECO:0000256" key="6">
    <source>
        <dbReference type="PIRSR" id="PIRSR600821-50"/>
    </source>
</evidence>
<dbReference type="AlphaFoldDB" id="A0A4Z0GPM0"/>
<evidence type="ECO:0000256" key="7">
    <source>
        <dbReference type="PIRSR" id="PIRSR600821-52"/>
    </source>
</evidence>
<comment type="function">
    <text evidence="5">Catalyzes the interconversion of L-alanine and D-alanine. May also act on other amino acids.</text>
</comment>
<dbReference type="CDD" id="cd00430">
    <property type="entry name" value="PLPDE_III_AR"/>
    <property type="match status" value="1"/>
</dbReference>
<dbReference type="InterPro" id="IPR009006">
    <property type="entry name" value="Ala_racemase/Decarboxylase_C"/>
</dbReference>
<sequence>MGTSFYRETWADIDLDAVAYNVSNMKKRIPEETALMAVVKANGYGHGAFQVAQTALVSGAEWLAVALFDEALALREKGIEAPILVLSPIPPENAGLAAKYHISLTVFQKDWIKAARVADQVKEPVFLHIACDTGMGRIGIRSFEEAKDLSEEIKKDPRFVVEGLFTHFATADQNDEAYFNEQYNRFETMIDWIHDLGIRPPVIHCGNSAATLKYPAENRHLFNMVRYGIAMYGLSPSTEMANKLPFPLKKVLSLHSRLANVKQVEAGSSIGYGATYHASADEWIGTVPIGYADGWLRALSGSDVLVGGERCRIVGRICMDQFMCLLPHEFPVGAEVTLIGKDGDDEITADDLARKLNTINYEVTCTIHPRVPRVYWKNGARTETVNSVLSGDVQR</sequence>
<protein>
    <recommendedName>
        <fullName evidence="5">Alanine racemase</fullName>
        <ecNumber evidence="5">5.1.1.1</ecNumber>
    </recommendedName>
</protein>
<keyword evidence="10" id="KW-1185">Reference proteome</keyword>
<dbReference type="PANTHER" id="PTHR30511">
    <property type="entry name" value="ALANINE RACEMASE"/>
    <property type="match status" value="1"/>
</dbReference>
<dbReference type="Gene3D" id="3.20.20.10">
    <property type="entry name" value="Alanine racemase"/>
    <property type="match status" value="1"/>
</dbReference>
<dbReference type="Proteomes" id="UP000298347">
    <property type="component" value="Unassembled WGS sequence"/>
</dbReference>
<evidence type="ECO:0000313" key="9">
    <source>
        <dbReference type="EMBL" id="TGA97871.1"/>
    </source>
</evidence>
<comment type="catalytic activity">
    <reaction evidence="1 5">
        <text>L-alanine = D-alanine</text>
        <dbReference type="Rhea" id="RHEA:20249"/>
        <dbReference type="ChEBI" id="CHEBI:57416"/>
        <dbReference type="ChEBI" id="CHEBI:57972"/>
        <dbReference type="EC" id="5.1.1.1"/>
    </reaction>
</comment>
<evidence type="ECO:0000256" key="1">
    <source>
        <dbReference type="ARBA" id="ARBA00000316"/>
    </source>
</evidence>
<comment type="caution">
    <text evidence="9">The sequence shown here is derived from an EMBL/GenBank/DDBJ whole genome shotgun (WGS) entry which is preliminary data.</text>
</comment>
<gene>
    <name evidence="9" type="primary">alr</name>
    <name evidence="9" type="ORF">E4665_10775</name>
</gene>